<accession>E1TJG4</accession>
<feature type="signal peptide" evidence="2">
    <location>
        <begin position="1"/>
        <end position="27"/>
    </location>
</feature>
<dbReference type="HOGENOM" id="CLU_2551815_0_0_4"/>
<feature type="chain" id="PRO_5003152076" evidence="2">
    <location>
        <begin position="28"/>
        <end position="92"/>
    </location>
</feature>
<name>E1TJG4_BURSG</name>
<dbReference type="EMBL" id="CP002218">
    <property type="protein sequence ID" value="ADN60889.1"/>
    <property type="molecule type" value="Genomic_DNA"/>
</dbReference>
<organism evidence="3">
    <name type="scientific">Burkholderia sp. (strain CCGE1003)</name>
    <dbReference type="NCBI Taxonomy" id="640512"/>
    <lineage>
        <taxon>Bacteria</taxon>
        <taxon>Pseudomonadati</taxon>
        <taxon>Pseudomonadota</taxon>
        <taxon>Betaproteobacteria</taxon>
        <taxon>Burkholderiales</taxon>
        <taxon>Burkholderiaceae</taxon>
        <taxon>Burkholderia</taxon>
    </lineage>
</organism>
<dbReference type="AlphaFoldDB" id="E1TJG4"/>
<dbReference type="KEGG" id="bgf:BC1003_4966"/>
<protein>
    <submittedName>
        <fullName evidence="3">Uncharacterized protein</fullName>
    </submittedName>
</protein>
<reference evidence="3" key="1">
    <citation type="submission" date="2010-09" db="EMBL/GenBank/DDBJ databases">
        <title>Complete sequence of chromosome2 of Burkholderia sp. CCGE1003.</title>
        <authorList>
            <consortium name="US DOE Joint Genome Institute"/>
            <person name="Lucas S."/>
            <person name="Copeland A."/>
            <person name="Lapidus A."/>
            <person name="Cheng J.-F."/>
            <person name="Bruce D."/>
            <person name="Goodwin L."/>
            <person name="Pitluck S."/>
            <person name="Daligault H."/>
            <person name="Davenport K."/>
            <person name="Detter J.C."/>
            <person name="Han C."/>
            <person name="Tapia R."/>
            <person name="Land M."/>
            <person name="Hauser L."/>
            <person name="Jeffries C."/>
            <person name="Kyrpides N."/>
            <person name="Ivanova N."/>
            <person name="Ovchinnikova G."/>
            <person name="Martinez-Romero E."/>
            <person name="Rogel M.A."/>
            <person name="Auchtung J."/>
            <person name="Tiedje J.M."/>
            <person name="Woyke T."/>
        </authorList>
    </citation>
    <scope>NUCLEOTIDE SEQUENCE</scope>
    <source>
        <strain evidence="3">CCGE1003</strain>
    </source>
</reference>
<proteinExistence type="predicted"/>
<gene>
    <name evidence="3" type="ordered locus">BC1003_4966</name>
</gene>
<feature type="region of interest" description="Disordered" evidence="1">
    <location>
        <begin position="43"/>
        <end position="92"/>
    </location>
</feature>
<dbReference type="eggNOG" id="ENOG503175W">
    <property type="taxonomic scope" value="Bacteria"/>
</dbReference>
<keyword evidence="2" id="KW-0732">Signal</keyword>
<evidence type="ECO:0000256" key="1">
    <source>
        <dbReference type="SAM" id="MobiDB-lite"/>
    </source>
</evidence>
<sequence length="92" mass="9893">MTTRIRSLARLGLVCASCFAGMSNAGADDRLLKLLQLQTLKRTAPAAPPTKKNQADDNSKAQQPGADRWSAQPQTQPDNRRPPGSVTPGRQP</sequence>
<evidence type="ECO:0000256" key="2">
    <source>
        <dbReference type="SAM" id="SignalP"/>
    </source>
</evidence>
<evidence type="ECO:0000313" key="3">
    <source>
        <dbReference type="EMBL" id="ADN60889.1"/>
    </source>
</evidence>